<dbReference type="OrthoDB" id="939937at2"/>
<reference evidence="2 3" key="1">
    <citation type="submission" date="2017-01" db="EMBL/GenBank/DDBJ databases">
        <title>A new Hymenobacter.</title>
        <authorList>
            <person name="Liang Y."/>
            <person name="Feng F."/>
        </authorList>
    </citation>
    <scope>NUCLEOTIDE SEQUENCE [LARGE SCALE GENOMIC DNA]</scope>
    <source>
        <strain evidence="2">MIMBbqt21</strain>
    </source>
</reference>
<organism evidence="2 3">
    <name type="scientific">Hymenobacter crusticola</name>
    <dbReference type="NCBI Taxonomy" id="1770526"/>
    <lineage>
        <taxon>Bacteria</taxon>
        <taxon>Pseudomonadati</taxon>
        <taxon>Bacteroidota</taxon>
        <taxon>Cytophagia</taxon>
        <taxon>Cytophagales</taxon>
        <taxon>Hymenobacteraceae</taxon>
        <taxon>Hymenobacter</taxon>
    </lineage>
</organism>
<feature type="domain" description="Methyltransferase type 11" evidence="1">
    <location>
        <begin position="75"/>
        <end position="147"/>
    </location>
</feature>
<keyword evidence="3" id="KW-1185">Reference proteome</keyword>
<dbReference type="AlphaFoldDB" id="A0A243W7E1"/>
<dbReference type="InterPro" id="IPR029063">
    <property type="entry name" value="SAM-dependent_MTases_sf"/>
</dbReference>
<accession>A0A243W7E1</accession>
<comment type="caution">
    <text evidence="2">The sequence shown here is derived from an EMBL/GenBank/DDBJ whole genome shotgun (WGS) entry which is preliminary data.</text>
</comment>
<dbReference type="GO" id="GO:0032259">
    <property type="term" value="P:methylation"/>
    <property type="evidence" value="ECO:0007669"/>
    <property type="project" value="UniProtKB-KW"/>
</dbReference>
<proteinExistence type="predicted"/>
<evidence type="ECO:0000313" key="2">
    <source>
        <dbReference type="EMBL" id="OUJ70861.1"/>
    </source>
</evidence>
<dbReference type="EMBL" id="MTSE01000020">
    <property type="protein sequence ID" value="OUJ70861.1"/>
    <property type="molecule type" value="Genomic_DNA"/>
</dbReference>
<dbReference type="GO" id="GO:0008757">
    <property type="term" value="F:S-adenosylmethionine-dependent methyltransferase activity"/>
    <property type="evidence" value="ECO:0007669"/>
    <property type="project" value="InterPro"/>
</dbReference>
<dbReference type="SUPFAM" id="SSF53335">
    <property type="entry name" value="S-adenosyl-L-methionine-dependent methyltransferases"/>
    <property type="match status" value="1"/>
</dbReference>
<dbReference type="Pfam" id="PF08241">
    <property type="entry name" value="Methyltransf_11"/>
    <property type="match status" value="1"/>
</dbReference>
<protein>
    <submittedName>
        <fullName evidence="2">Methyltransferase type 11</fullName>
    </submittedName>
</protein>
<evidence type="ECO:0000259" key="1">
    <source>
        <dbReference type="Pfam" id="PF08241"/>
    </source>
</evidence>
<keyword evidence="2" id="KW-0808">Transferase</keyword>
<evidence type="ECO:0000313" key="3">
    <source>
        <dbReference type="Proteomes" id="UP000194873"/>
    </source>
</evidence>
<keyword evidence="2" id="KW-0489">Methyltransferase</keyword>
<dbReference type="PANTHER" id="PTHR43036">
    <property type="entry name" value="OSJNBB0011N17.9 PROTEIN"/>
    <property type="match status" value="1"/>
</dbReference>
<dbReference type="PANTHER" id="PTHR43036:SF2">
    <property type="entry name" value="OS04G0481300 PROTEIN"/>
    <property type="match status" value="1"/>
</dbReference>
<sequence>MNSKANQPFPEKLFRRQDESPDALFYQAPRFVTHIDEGAIAAVTQLYREYFPANGTLLDLMSSWVSHLPADVAYERVVGLGMNEAELRANPRLNEYVVQDLNQQPTLPFEAASFDGAAICVSIDYLTQPVEVLRELGRVLRPEAPLVITFSNRCFPSKAIAAWHALDDHGHLQLVAQFLQAAGNWHATELLDRSPRPRRSDPLFAVVARAGAL</sequence>
<dbReference type="RefSeq" id="WP_086596522.1">
    <property type="nucleotide sequence ID" value="NZ_MTSE01000020.1"/>
</dbReference>
<dbReference type="Gene3D" id="3.40.50.150">
    <property type="entry name" value="Vaccinia Virus protein VP39"/>
    <property type="match status" value="1"/>
</dbReference>
<dbReference type="InterPro" id="IPR013216">
    <property type="entry name" value="Methyltransf_11"/>
</dbReference>
<name>A0A243W7E1_9BACT</name>
<gene>
    <name evidence="2" type="ORF">BXP70_23295</name>
</gene>
<dbReference type="Proteomes" id="UP000194873">
    <property type="component" value="Unassembled WGS sequence"/>
</dbReference>